<feature type="transmembrane region" description="Helical" evidence="1">
    <location>
        <begin position="264"/>
        <end position="281"/>
    </location>
</feature>
<feature type="transmembrane region" description="Helical" evidence="1">
    <location>
        <begin position="7"/>
        <end position="29"/>
    </location>
</feature>
<evidence type="ECO:0000256" key="2">
    <source>
        <dbReference type="NCBIfam" id="TIGR00210"/>
    </source>
</evidence>
<dbReference type="NCBIfam" id="TIGR00210">
    <property type="entry name" value="gltS"/>
    <property type="match status" value="1"/>
</dbReference>
<keyword evidence="1" id="KW-0769">Symport</keyword>
<keyword evidence="1" id="KW-0997">Cell inner membrane</keyword>
<feature type="transmembrane region" description="Helical" evidence="1">
    <location>
        <begin position="170"/>
        <end position="194"/>
    </location>
</feature>
<comment type="function">
    <text evidence="1">Catalyzes the sodium-dependent transport of glutamate.</text>
</comment>
<keyword evidence="1" id="KW-1003">Cell membrane</keyword>
<proteinExistence type="inferred from homology"/>
<protein>
    <recommendedName>
        <fullName evidence="1 2">Sodium/glutamate symporter</fullName>
    </recommendedName>
</protein>
<name>A0ABS9MQ89_9BURK</name>
<feature type="transmembrane region" description="Helical" evidence="1">
    <location>
        <begin position="354"/>
        <end position="374"/>
    </location>
</feature>
<keyword evidence="1" id="KW-0813">Transport</keyword>
<keyword evidence="1" id="KW-0812">Transmembrane</keyword>
<dbReference type="PANTHER" id="PTHR36178:SF1">
    <property type="entry name" value="SODIUM_GLUTAMATE SYMPORTER"/>
    <property type="match status" value="1"/>
</dbReference>
<keyword evidence="1" id="KW-0029">Amino-acid transport</keyword>
<dbReference type="RefSeq" id="WP_237978445.1">
    <property type="nucleotide sequence ID" value="NZ_JAKNCT010000005.1"/>
</dbReference>
<dbReference type="Pfam" id="PF03616">
    <property type="entry name" value="Glt_symporter"/>
    <property type="match status" value="1"/>
</dbReference>
<accession>A0ABS9MQ89</accession>
<dbReference type="Proteomes" id="UP001297600">
    <property type="component" value="Unassembled WGS sequence"/>
</dbReference>
<keyword evidence="1" id="KW-1133">Transmembrane helix</keyword>
<comment type="subcellular location">
    <subcellularLocation>
        <location evidence="1">Cell inner membrane</location>
        <topology evidence="1">Multi-pass membrane protein</topology>
    </subcellularLocation>
</comment>
<feature type="transmembrane region" description="Helical" evidence="1">
    <location>
        <begin position="104"/>
        <end position="128"/>
    </location>
</feature>
<dbReference type="InterPro" id="IPR004445">
    <property type="entry name" value="GltS"/>
</dbReference>
<organism evidence="3 4">
    <name type="scientific">Mesosutterella porci</name>
    <dbReference type="NCBI Taxonomy" id="2915351"/>
    <lineage>
        <taxon>Bacteria</taxon>
        <taxon>Pseudomonadati</taxon>
        <taxon>Pseudomonadota</taxon>
        <taxon>Betaproteobacteria</taxon>
        <taxon>Burkholderiales</taxon>
        <taxon>Sutterellaceae</taxon>
        <taxon>Mesosutterella</taxon>
    </lineage>
</organism>
<keyword evidence="1" id="KW-0472">Membrane</keyword>
<keyword evidence="1" id="KW-0406">Ion transport</keyword>
<evidence type="ECO:0000256" key="1">
    <source>
        <dbReference type="HAMAP-Rule" id="MF_02062"/>
    </source>
</evidence>
<feature type="transmembrane region" description="Helical" evidence="1">
    <location>
        <begin position="293"/>
        <end position="313"/>
    </location>
</feature>
<comment type="caution">
    <text evidence="3">The sequence shown here is derived from an EMBL/GenBank/DDBJ whole genome shotgun (WGS) entry which is preliminary data.</text>
</comment>
<dbReference type="PANTHER" id="PTHR36178">
    <property type="entry name" value="SLR0625 PROTEIN"/>
    <property type="match status" value="1"/>
</dbReference>
<feature type="transmembrane region" description="Helical" evidence="1">
    <location>
        <begin position="135"/>
        <end position="158"/>
    </location>
</feature>
<evidence type="ECO:0000313" key="3">
    <source>
        <dbReference type="EMBL" id="MCG5030789.1"/>
    </source>
</evidence>
<reference evidence="3 4" key="1">
    <citation type="submission" date="2022-02" db="EMBL/GenBank/DDBJ databases">
        <title>Mesosutterella porci, a novel member of the family Sutterellaceae from pig feces.</title>
        <authorList>
            <person name="Wylensek D."/>
            <person name="Clavel T."/>
        </authorList>
    </citation>
    <scope>NUCLEOTIDE SEQUENCE [LARGE SCALE GENOMIC DNA]</scope>
    <source>
        <strain evidence="4">oilRF-744-wt-GAM-9</strain>
    </source>
</reference>
<feature type="transmembrane region" description="Helical" evidence="1">
    <location>
        <begin position="49"/>
        <end position="68"/>
    </location>
</feature>
<keyword evidence="1" id="KW-0739">Sodium transport</keyword>
<keyword evidence="1" id="KW-0915">Sodium</keyword>
<feature type="transmembrane region" description="Helical" evidence="1">
    <location>
        <begin position="389"/>
        <end position="413"/>
    </location>
</feature>
<comment type="similarity">
    <text evidence="1">Belongs to the glutamate:Na(+) symporter (ESS) (TC 2.A.27) family.</text>
</comment>
<feature type="transmembrane region" description="Helical" evidence="1">
    <location>
        <begin position="80"/>
        <end position="98"/>
    </location>
</feature>
<gene>
    <name evidence="1 3" type="primary">gltS</name>
    <name evidence="3" type="ORF">MAF45_04930</name>
</gene>
<dbReference type="EMBL" id="JAKNCT010000005">
    <property type="protein sequence ID" value="MCG5030789.1"/>
    <property type="molecule type" value="Genomic_DNA"/>
</dbReference>
<feature type="transmembrane region" description="Helical" evidence="1">
    <location>
        <begin position="237"/>
        <end position="258"/>
    </location>
</feature>
<feature type="transmembrane region" description="Helical" evidence="1">
    <location>
        <begin position="319"/>
        <end position="342"/>
    </location>
</feature>
<sequence length="415" mass="43804">MDYTVKAGTLLINVSAIQAVALAVITYYFGVWAKKKIPILEKYSIPSPVVGGMTFALILSVLEGCGVLKVRFDSSLQTLLMLAFYTTVGLMASVKLITQGGRMLVGFLVAVSVLCVLQNFLGMGLASVMGLDPHYGILSGSVSMMGGLGTAAAFGPFFEQTYGVTGGTAVGITSATFGMVAALLIGGPFGEWAIHRYKVKTPKEVGVPEPRLHLPKEMETGLAPGSAAKEPTFTEQLMRAGGVVAVCVALGSIVSGYLGQFVTLPAYIGSMIVAAVVRNIGDYTGLYRVQGKGLDAVADISLVLFVTMAINSLKLYELVHLAIPMLVILAGQTLLMLVYAWLVMFTLFGRSYDAVMLTVGGIGFSMGATVNGLANMQAVGEKYGQSPKAWLIVSIVGAFLIDFINALVITYLATW</sequence>
<keyword evidence="4" id="KW-1185">Reference proteome</keyword>
<dbReference type="HAMAP" id="MF_02062">
    <property type="entry name" value="GltS"/>
    <property type="match status" value="1"/>
</dbReference>
<evidence type="ECO:0000313" key="4">
    <source>
        <dbReference type="Proteomes" id="UP001297600"/>
    </source>
</evidence>